<evidence type="ECO:0000313" key="6">
    <source>
        <dbReference type="EMBL" id="CAG9808708.1"/>
    </source>
</evidence>
<dbReference type="Gene3D" id="3.50.50.60">
    <property type="entry name" value="FAD/NAD(P)-binding domain"/>
    <property type="match status" value="1"/>
</dbReference>
<keyword evidence="3" id="KW-0274">FAD</keyword>
<keyword evidence="3" id="KW-0285">Flavoprotein</keyword>
<dbReference type="Gene3D" id="3.30.560.10">
    <property type="entry name" value="Glucose Oxidase, domain 3"/>
    <property type="match status" value="1"/>
</dbReference>
<comment type="similarity">
    <text evidence="1">Belongs to the GMC oxidoreductase family.</text>
</comment>
<dbReference type="Pfam" id="PF05199">
    <property type="entry name" value="GMC_oxred_C"/>
    <property type="match status" value="1"/>
</dbReference>
<feature type="domain" description="Glucose-methanol-choline oxidoreductase N-terminal" evidence="5">
    <location>
        <begin position="304"/>
        <end position="318"/>
    </location>
</feature>
<keyword evidence="4" id="KW-0732">Signal</keyword>
<dbReference type="PANTHER" id="PTHR11552:SF158">
    <property type="entry name" value="GH23626P-RELATED"/>
    <property type="match status" value="1"/>
</dbReference>
<evidence type="ECO:0000259" key="5">
    <source>
        <dbReference type="PROSITE" id="PS00624"/>
    </source>
</evidence>
<dbReference type="PANTHER" id="PTHR11552">
    <property type="entry name" value="GLUCOSE-METHANOL-CHOLINE GMC OXIDOREDUCTASE"/>
    <property type="match status" value="1"/>
</dbReference>
<feature type="binding site" evidence="3">
    <location>
        <position position="132"/>
    </location>
    <ligand>
        <name>FAD</name>
        <dbReference type="ChEBI" id="CHEBI:57692"/>
    </ligand>
</feature>
<reference evidence="6" key="1">
    <citation type="submission" date="2022-01" db="EMBL/GenBank/DDBJ databases">
        <authorList>
            <person name="King R."/>
        </authorList>
    </citation>
    <scope>NUCLEOTIDE SEQUENCE</scope>
</reference>
<dbReference type="Pfam" id="PF00732">
    <property type="entry name" value="GMC_oxred_N"/>
    <property type="match status" value="1"/>
</dbReference>
<dbReference type="InterPro" id="IPR036188">
    <property type="entry name" value="FAD/NAD-bd_sf"/>
</dbReference>
<gene>
    <name evidence="6" type="ORF">CHIRRI_LOCUS11545</name>
</gene>
<feature type="signal peptide" evidence="4">
    <location>
        <begin position="1"/>
        <end position="19"/>
    </location>
</feature>
<dbReference type="GO" id="GO:0016614">
    <property type="term" value="F:oxidoreductase activity, acting on CH-OH group of donors"/>
    <property type="evidence" value="ECO:0007669"/>
    <property type="project" value="InterPro"/>
</dbReference>
<keyword evidence="7" id="KW-1185">Reference proteome</keyword>
<evidence type="ECO:0000256" key="2">
    <source>
        <dbReference type="PIRSR" id="PIRSR000137-1"/>
    </source>
</evidence>
<dbReference type="InterPro" id="IPR000172">
    <property type="entry name" value="GMC_OxRdtase_N"/>
</dbReference>
<feature type="active site" description="Proton donor" evidence="2">
    <location>
        <position position="544"/>
    </location>
</feature>
<comment type="cofactor">
    <cofactor evidence="3">
        <name>FAD</name>
        <dbReference type="ChEBI" id="CHEBI:57692"/>
    </cofactor>
</comment>
<dbReference type="GO" id="GO:0050660">
    <property type="term" value="F:flavin adenine dinucleotide binding"/>
    <property type="evidence" value="ECO:0007669"/>
    <property type="project" value="InterPro"/>
</dbReference>
<protein>
    <recommendedName>
        <fullName evidence="5">Glucose-methanol-choline oxidoreductase N-terminal domain-containing protein</fullName>
    </recommendedName>
</protein>
<dbReference type="PIRSF" id="PIRSF000137">
    <property type="entry name" value="Alcohol_oxidase"/>
    <property type="match status" value="1"/>
</dbReference>
<sequence length="611" mass="68331">MKLELLLATLIIQINLISAVNVFDLTSRFLSLGNYRYNYESRNREILNNKYDFIVVGAGSAGCALAARLSENPAWNVLLIEAGANENLLMDVPMAVHFLQGYDINWGYKTEPSKTSCLAMNNNQCNWPRGKVMGGSSVLNYMVYTRGHPKDFDNWSSLGNEGWDFQNVSHYFRKLENNIVPNITPNYHGRNGPNTVSSINFKSQAARAFVAAGIESGYPYVDYNGPSQVGYSFLQASIENGLRKSTNAAYLHPIKYRRNLHVRKNSIVTKLLMDDNNNVYGVEFYTNKKYYTVNATKEVLLSAGALNSPQIMMLSGIGPSKHLKSVGITPKVNLAVGYNLIDHTAPGALTYVVNSTALNVQNILDLNILDEYLNELDGPMSSAGGVESIAFLETEKSYDKDGYPDLEFLQLGGSVSADPVFKRNFGIRDDVYNEMFASLENSESSTFMVFPMVMRPKSRGRIKLRSSNPFDAPVIMPNYFSDQYDVDISVRGIRKLIDLSKTNALRKIDAKFLSTPVPGCKHLTYDTDEYWECYTRHFTFTIYHHCGTAKMGPRSDRKAVVDSKLKVYGVKGLRVVDASIMPDIVTGHTNAPVIMIAEKAADLIKNDWNYI</sequence>
<dbReference type="SUPFAM" id="SSF51905">
    <property type="entry name" value="FAD/NAD(P)-binding domain"/>
    <property type="match status" value="1"/>
</dbReference>
<dbReference type="AlphaFoldDB" id="A0A9N9WWB0"/>
<dbReference type="InterPro" id="IPR007867">
    <property type="entry name" value="GMC_OxRtase_C"/>
</dbReference>
<evidence type="ECO:0000256" key="1">
    <source>
        <dbReference type="ARBA" id="ARBA00010790"/>
    </source>
</evidence>
<dbReference type="SUPFAM" id="SSF54373">
    <property type="entry name" value="FAD-linked reductases, C-terminal domain"/>
    <property type="match status" value="1"/>
</dbReference>
<feature type="binding site" evidence="3">
    <location>
        <position position="268"/>
    </location>
    <ligand>
        <name>FAD</name>
        <dbReference type="ChEBI" id="CHEBI:57692"/>
    </ligand>
</feature>
<dbReference type="Proteomes" id="UP001153620">
    <property type="component" value="Chromosome 3"/>
</dbReference>
<evidence type="ECO:0000313" key="7">
    <source>
        <dbReference type="Proteomes" id="UP001153620"/>
    </source>
</evidence>
<accession>A0A9N9WWB0</accession>
<evidence type="ECO:0000256" key="4">
    <source>
        <dbReference type="SAM" id="SignalP"/>
    </source>
</evidence>
<dbReference type="OrthoDB" id="269227at2759"/>
<reference evidence="6" key="2">
    <citation type="submission" date="2022-10" db="EMBL/GenBank/DDBJ databases">
        <authorList>
            <consortium name="ENA_rothamsted_submissions"/>
            <consortium name="culmorum"/>
            <person name="King R."/>
        </authorList>
    </citation>
    <scope>NUCLEOTIDE SEQUENCE</scope>
</reference>
<proteinExistence type="inferred from homology"/>
<name>A0A9N9WWB0_9DIPT</name>
<dbReference type="PROSITE" id="PS00624">
    <property type="entry name" value="GMC_OXRED_2"/>
    <property type="match status" value="1"/>
</dbReference>
<dbReference type="EMBL" id="OU895879">
    <property type="protein sequence ID" value="CAG9808708.1"/>
    <property type="molecule type" value="Genomic_DNA"/>
</dbReference>
<evidence type="ECO:0000256" key="3">
    <source>
        <dbReference type="PIRSR" id="PIRSR000137-2"/>
    </source>
</evidence>
<feature type="chain" id="PRO_5040258584" description="Glucose-methanol-choline oxidoreductase N-terminal domain-containing protein" evidence="4">
    <location>
        <begin position="20"/>
        <end position="611"/>
    </location>
</feature>
<organism evidence="6 7">
    <name type="scientific">Chironomus riparius</name>
    <dbReference type="NCBI Taxonomy" id="315576"/>
    <lineage>
        <taxon>Eukaryota</taxon>
        <taxon>Metazoa</taxon>
        <taxon>Ecdysozoa</taxon>
        <taxon>Arthropoda</taxon>
        <taxon>Hexapoda</taxon>
        <taxon>Insecta</taxon>
        <taxon>Pterygota</taxon>
        <taxon>Neoptera</taxon>
        <taxon>Endopterygota</taxon>
        <taxon>Diptera</taxon>
        <taxon>Nematocera</taxon>
        <taxon>Chironomoidea</taxon>
        <taxon>Chironomidae</taxon>
        <taxon>Chironominae</taxon>
        <taxon>Chironomus</taxon>
    </lineage>
</organism>
<feature type="binding site" evidence="3">
    <location>
        <begin position="140"/>
        <end position="143"/>
    </location>
    <ligand>
        <name>FAD</name>
        <dbReference type="ChEBI" id="CHEBI:57692"/>
    </ligand>
</feature>
<dbReference type="InterPro" id="IPR012132">
    <property type="entry name" value="GMC_OxRdtase"/>
</dbReference>
<feature type="active site" description="Proton acceptor" evidence="2">
    <location>
        <position position="588"/>
    </location>
</feature>